<dbReference type="Gene3D" id="3.40.50.300">
    <property type="entry name" value="P-loop containing nucleotide triphosphate hydrolases"/>
    <property type="match status" value="1"/>
</dbReference>
<dbReference type="Proteomes" id="UP000317909">
    <property type="component" value="Plasmid pI41_1"/>
</dbReference>
<reference evidence="3 4" key="1">
    <citation type="submission" date="2019-02" db="EMBL/GenBank/DDBJ databases">
        <title>Deep-cultivation of Planctomycetes and their phenomic and genomic characterization uncovers novel biology.</title>
        <authorList>
            <person name="Wiegand S."/>
            <person name="Jogler M."/>
            <person name="Boedeker C."/>
            <person name="Pinto D."/>
            <person name="Vollmers J."/>
            <person name="Rivas-Marin E."/>
            <person name="Kohn T."/>
            <person name="Peeters S.H."/>
            <person name="Heuer A."/>
            <person name="Rast P."/>
            <person name="Oberbeckmann S."/>
            <person name="Bunk B."/>
            <person name="Jeske O."/>
            <person name="Meyerdierks A."/>
            <person name="Storesund J.E."/>
            <person name="Kallscheuer N."/>
            <person name="Luecker S."/>
            <person name="Lage O.M."/>
            <person name="Pohl T."/>
            <person name="Merkel B.J."/>
            <person name="Hornburger P."/>
            <person name="Mueller R.-W."/>
            <person name="Bruemmer F."/>
            <person name="Labrenz M."/>
            <person name="Spormann A.M."/>
            <person name="Op den Camp H."/>
            <person name="Overmann J."/>
            <person name="Amann R."/>
            <person name="Jetten M.S.M."/>
            <person name="Mascher T."/>
            <person name="Medema M.H."/>
            <person name="Devos D.P."/>
            <person name="Kaster A.-K."/>
            <person name="Ovreas L."/>
            <person name="Rohde M."/>
            <person name="Galperin M.Y."/>
            <person name="Jogler C."/>
        </authorList>
    </citation>
    <scope>NUCLEOTIDE SEQUENCE [LARGE SCALE GENOMIC DNA]</scope>
    <source>
        <strain evidence="3 4">I41</strain>
        <plasmid evidence="4">pi41_1</plasmid>
    </source>
</reference>
<dbReference type="SUPFAM" id="SSF52540">
    <property type="entry name" value="P-loop containing nucleoside triphosphate hydrolases"/>
    <property type="match status" value="2"/>
</dbReference>
<proteinExistence type="predicted"/>
<geneLocation type="plasmid" evidence="4">
    <name>pi41_1</name>
</geneLocation>
<feature type="compositionally biased region" description="Basic and acidic residues" evidence="1">
    <location>
        <begin position="922"/>
        <end position="935"/>
    </location>
</feature>
<feature type="region of interest" description="Disordered" evidence="1">
    <location>
        <begin position="901"/>
        <end position="935"/>
    </location>
</feature>
<organism evidence="3 4">
    <name type="scientific">Lacipirellula limnantheis</name>
    <dbReference type="NCBI Taxonomy" id="2528024"/>
    <lineage>
        <taxon>Bacteria</taxon>
        <taxon>Pseudomonadati</taxon>
        <taxon>Planctomycetota</taxon>
        <taxon>Planctomycetia</taxon>
        <taxon>Pirellulales</taxon>
        <taxon>Lacipirellulaceae</taxon>
        <taxon>Lacipirellula</taxon>
    </lineage>
</organism>
<dbReference type="InterPro" id="IPR014059">
    <property type="entry name" value="TraI/TrwC_relax"/>
</dbReference>
<dbReference type="CDD" id="cd17933">
    <property type="entry name" value="DEXSc_RecD-like"/>
    <property type="match status" value="1"/>
</dbReference>
<dbReference type="NCBIfam" id="TIGR02686">
    <property type="entry name" value="relax_trwC"/>
    <property type="match status" value="1"/>
</dbReference>
<dbReference type="Pfam" id="PF08751">
    <property type="entry name" value="TrwC"/>
    <property type="match status" value="1"/>
</dbReference>
<protein>
    <submittedName>
        <fullName evidence="3">Multifunctional conjugation protein TraI</fullName>
    </submittedName>
</protein>
<dbReference type="InterPro" id="IPR014862">
    <property type="entry name" value="TrwC"/>
</dbReference>
<feature type="compositionally biased region" description="Polar residues" evidence="1">
    <location>
        <begin position="901"/>
        <end position="917"/>
    </location>
</feature>
<feature type="domain" description="TrwC relaxase" evidence="2">
    <location>
        <begin position="10"/>
        <end position="287"/>
    </location>
</feature>
<evidence type="ECO:0000259" key="2">
    <source>
        <dbReference type="Pfam" id="PF08751"/>
    </source>
</evidence>
<accession>A0A517U6W6</accession>
<evidence type="ECO:0000256" key="1">
    <source>
        <dbReference type="SAM" id="MobiDB-lite"/>
    </source>
</evidence>
<gene>
    <name evidence="3" type="primary">traI</name>
    <name evidence="3" type="ORF">I41_56140</name>
</gene>
<dbReference type="RefSeq" id="WP_145436616.1">
    <property type="nucleotide sequence ID" value="NZ_CP036340.1"/>
</dbReference>
<sequence>MLSIGAMQSRQADYYQRLAREDYYLEGGEPPGSWLGGGAQALGHSGVVKPEDLAALFQGFAADGNRLVQNAGKENRQCGWDLTFSAPKSVSFLWSQADEATRHEYLAAQKEAVAAAIRYIEENFAVSRIGKAGAEHVDAQLVVAAFEHATSRALDPQLHTHCLVLNLGVDAAGNVRSLRSKPFYQQKMLAGAFYRCELSRQLQARLGVSVERPLTSRGKPAAWFEVQGVPKSILSQFSKRRAAIEQELGSRGMESASAAAFAALTTRETKTVVPPRKELYDRWKEEGTTLGFRPEGVYPAVRSPRRQDKDAAEQHQRYREALAAAVAELTCGENSFTKSELIRSTLIAAQEKQLPAASVTAAIEIDLAATPFFISLGIRNGEHRYTTEEVLADEQEFLRVAATLKVKPFQPVAEQHVAAAAAAWRGKPGKRFQLDSEQQEAVRYLAQGTESIKVVSGFAGAGKTDMLAAAKEALEQGGYRVIGTALAGVAARNLEESTGIQSETVRRREHQLAEPTFGEKWTHHARQIGRVALGKQTWSLPKLEIDSRTVLVIDEAGMLGTRDFTMLAKAVVAGGGSIIAVGDERQLSSIERGGGFQRLVEAVGGVRLTEIRRQTDVNDRQAVKDVVGANPEEALQHYAKKGQFFVGKHRADAERELVADWARNGGVERPGEHHIFAGTRAEVSRFNTLCQEARLAGGLLDAREKVELDGVTFMVGDRVRFDIAARTRGIQKGTSGAVIACREGFTGKYVTVALGDETTSWSEHARDLLKHHATQLLNAALGKPTTPPPPRHDVVLVPLESLNPLCKPYRGLSLDYARTTHLGQGQTVENSYVLLGGQMTDRELSYVQMSRHREKLHLYSSEQEAGKTLAGIARKRHEELADQGSPRAELPGYSTLAAQMRQSRAQELATSLTSISLPSLKEPLHAPEHEQTQRR</sequence>
<dbReference type="Pfam" id="PF13604">
    <property type="entry name" value="AAA_30"/>
    <property type="match status" value="1"/>
</dbReference>
<dbReference type="OrthoDB" id="1826980at2"/>
<dbReference type="KEGG" id="llh:I41_56140"/>
<dbReference type="NCBIfam" id="NF041492">
    <property type="entry name" value="MobF"/>
    <property type="match status" value="1"/>
</dbReference>
<evidence type="ECO:0000313" key="4">
    <source>
        <dbReference type="Proteomes" id="UP000317909"/>
    </source>
</evidence>
<name>A0A517U6W6_9BACT</name>
<keyword evidence="4" id="KW-1185">Reference proteome</keyword>
<dbReference type="InterPro" id="IPR027417">
    <property type="entry name" value="P-loop_NTPase"/>
</dbReference>
<dbReference type="SUPFAM" id="SSF55464">
    <property type="entry name" value="Origin of replication-binding domain, RBD-like"/>
    <property type="match status" value="1"/>
</dbReference>
<evidence type="ECO:0000313" key="3">
    <source>
        <dbReference type="EMBL" id="QDT76364.1"/>
    </source>
</evidence>
<keyword evidence="3" id="KW-0614">Plasmid</keyword>
<dbReference type="AlphaFoldDB" id="A0A517U6W6"/>
<dbReference type="EMBL" id="CP036340">
    <property type="protein sequence ID" value="QDT76364.1"/>
    <property type="molecule type" value="Genomic_DNA"/>
</dbReference>